<dbReference type="InterPro" id="IPR029058">
    <property type="entry name" value="AB_hydrolase_fold"/>
</dbReference>
<sequence length="94" mass="10125">MCPQGQSQGVGRLFIIHTEGRPTTERLGQHLLQRGDGGVIRLIAQTQQIARLAADIPGATLHIIEEAGHFLMEDAPDAVVGYVAEFALAHRADT</sequence>
<protein>
    <recommendedName>
        <fullName evidence="3">Alpha/beta hydrolase</fullName>
    </recommendedName>
</protein>
<reference evidence="1 2" key="1">
    <citation type="submission" date="2019-09" db="EMBL/GenBank/DDBJ databases">
        <authorList>
            <person name="Chandra G."/>
            <person name="Truman W A."/>
        </authorList>
    </citation>
    <scope>NUCLEOTIDE SEQUENCE [LARGE SCALE GENOMIC DNA]</scope>
    <source>
        <strain evidence="1">PS723</strain>
    </source>
</reference>
<dbReference type="Proteomes" id="UP000379480">
    <property type="component" value="Unassembled WGS sequence"/>
</dbReference>
<dbReference type="EMBL" id="CABVHY010000002">
    <property type="protein sequence ID" value="VVN71259.1"/>
    <property type="molecule type" value="Genomic_DNA"/>
</dbReference>
<proteinExistence type="predicted"/>
<evidence type="ECO:0008006" key="3">
    <source>
        <dbReference type="Google" id="ProtNLM"/>
    </source>
</evidence>
<dbReference type="Gene3D" id="3.40.50.1820">
    <property type="entry name" value="alpha/beta hydrolase"/>
    <property type="match status" value="1"/>
</dbReference>
<accession>A0A5E6ZZF8</accession>
<evidence type="ECO:0000313" key="2">
    <source>
        <dbReference type="Proteomes" id="UP000379480"/>
    </source>
</evidence>
<gene>
    <name evidence="1" type="ORF">PS723_00419</name>
</gene>
<dbReference type="RefSeq" id="WP_191636091.1">
    <property type="nucleotide sequence ID" value="NZ_CABVHY010000002.1"/>
</dbReference>
<name>A0A5E6ZZF8_PSEFL</name>
<organism evidence="1 2">
    <name type="scientific">Pseudomonas fluorescens</name>
    <dbReference type="NCBI Taxonomy" id="294"/>
    <lineage>
        <taxon>Bacteria</taxon>
        <taxon>Pseudomonadati</taxon>
        <taxon>Pseudomonadota</taxon>
        <taxon>Gammaproteobacteria</taxon>
        <taxon>Pseudomonadales</taxon>
        <taxon>Pseudomonadaceae</taxon>
        <taxon>Pseudomonas</taxon>
    </lineage>
</organism>
<dbReference type="SUPFAM" id="SSF53474">
    <property type="entry name" value="alpha/beta-Hydrolases"/>
    <property type="match status" value="1"/>
</dbReference>
<dbReference type="AlphaFoldDB" id="A0A5E6ZZF8"/>
<evidence type="ECO:0000313" key="1">
    <source>
        <dbReference type="EMBL" id="VVN71259.1"/>
    </source>
</evidence>